<reference evidence="2" key="1">
    <citation type="submission" date="2023-10" db="EMBL/GenBank/DDBJ databases">
        <authorList>
            <person name="Chen Y."/>
            <person name="Shah S."/>
            <person name="Dougan E. K."/>
            <person name="Thang M."/>
            <person name="Chan C."/>
        </authorList>
    </citation>
    <scope>NUCLEOTIDE SEQUENCE [LARGE SCALE GENOMIC DNA]</scope>
</reference>
<dbReference type="EMBL" id="CAUYUJ010020804">
    <property type="protein sequence ID" value="CAK0900584.1"/>
    <property type="molecule type" value="Genomic_DNA"/>
</dbReference>
<organism evidence="2 3">
    <name type="scientific">Prorocentrum cordatum</name>
    <dbReference type="NCBI Taxonomy" id="2364126"/>
    <lineage>
        <taxon>Eukaryota</taxon>
        <taxon>Sar</taxon>
        <taxon>Alveolata</taxon>
        <taxon>Dinophyceae</taxon>
        <taxon>Prorocentrales</taxon>
        <taxon>Prorocentraceae</taxon>
        <taxon>Prorocentrum</taxon>
    </lineage>
</organism>
<dbReference type="InterPro" id="IPR029058">
    <property type="entry name" value="AB_hydrolase_fold"/>
</dbReference>
<gene>
    <name evidence="2" type="ORF">PCOR1329_LOCUS77824</name>
</gene>
<dbReference type="SUPFAM" id="SSF53474">
    <property type="entry name" value="alpha/beta-Hydrolases"/>
    <property type="match status" value="1"/>
</dbReference>
<accession>A0ABN9XMX7</accession>
<dbReference type="Pfam" id="PF02230">
    <property type="entry name" value="Abhydrolase_2"/>
    <property type="match status" value="1"/>
</dbReference>
<feature type="domain" description="Phospholipase/carboxylesterase/thioesterase" evidence="1">
    <location>
        <begin position="10"/>
        <end position="132"/>
    </location>
</feature>
<dbReference type="Gene3D" id="3.40.50.1820">
    <property type="entry name" value="alpha/beta hydrolase"/>
    <property type="match status" value="1"/>
</dbReference>
<dbReference type="Proteomes" id="UP001189429">
    <property type="component" value="Unassembled WGS sequence"/>
</dbReference>
<comment type="caution">
    <text evidence="2">The sequence shown here is derived from an EMBL/GenBank/DDBJ whole genome shotgun (WGS) entry which is preliminary data.</text>
</comment>
<dbReference type="InterPro" id="IPR003140">
    <property type="entry name" value="PLipase/COase/thioEstase"/>
</dbReference>
<proteinExistence type="predicted"/>
<evidence type="ECO:0000313" key="3">
    <source>
        <dbReference type="Proteomes" id="UP001189429"/>
    </source>
</evidence>
<evidence type="ECO:0000313" key="2">
    <source>
        <dbReference type="EMBL" id="CAK0900584.1"/>
    </source>
</evidence>
<name>A0ABN9XMX7_9DINO</name>
<evidence type="ECO:0000259" key="1">
    <source>
        <dbReference type="Pfam" id="PF02230"/>
    </source>
</evidence>
<sequence>MQRALSESNLDWDALVLVGFGKGGGIALNALVNKLLPKPVAGIILFSPIVVFPHRRRMRQPKQGQEDQAKLFTFWGRPADPSTPDSYCNLLAQKLESFQEELQYTPEIIPDGEHVFDKKSIAALTKAISSCI</sequence>
<protein>
    <recommendedName>
        <fullName evidence="1">Phospholipase/carboxylesterase/thioesterase domain-containing protein</fullName>
    </recommendedName>
</protein>
<keyword evidence="3" id="KW-1185">Reference proteome</keyword>